<dbReference type="PANTHER" id="PTHR11439">
    <property type="entry name" value="GAG-POL-RELATED RETROTRANSPOSON"/>
    <property type="match status" value="1"/>
</dbReference>
<evidence type="ECO:0000313" key="3">
    <source>
        <dbReference type="Proteomes" id="UP001457282"/>
    </source>
</evidence>
<dbReference type="InterPro" id="IPR013103">
    <property type="entry name" value="RVT_2"/>
</dbReference>
<reference evidence="2 3" key="1">
    <citation type="journal article" date="2023" name="G3 (Bethesda)">
        <title>A chromosome-length genome assembly and annotation of blackberry (Rubus argutus, cv. 'Hillquist').</title>
        <authorList>
            <person name="Bruna T."/>
            <person name="Aryal R."/>
            <person name="Dudchenko O."/>
            <person name="Sargent D.J."/>
            <person name="Mead D."/>
            <person name="Buti M."/>
            <person name="Cavallini A."/>
            <person name="Hytonen T."/>
            <person name="Andres J."/>
            <person name="Pham M."/>
            <person name="Weisz D."/>
            <person name="Mascagni F."/>
            <person name="Usai G."/>
            <person name="Natali L."/>
            <person name="Bassil N."/>
            <person name="Fernandez G.E."/>
            <person name="Lomsadze A."/>
            <person name="Armour M."/>
            <person name="Olukolu B."/>
            <person name="Poorten T."/>
            <person name="Britton C."/>
            <person name="Davik J."/>
            <person name="Ashrafi H."/>
            <person name="Aiden E.L."/>
            <person name="Borodovsky M."/>
            <person name="Worthington M."/>
        </authorList>
    </citation>
    <scope>NUCLEOTIDE SEQUENCE [LARGE SCALE GENOMIC DNA]</scope>
    <source>
        <strain evidence="2">PI 553951</strain>
    </source>
</reference>
<proteinExistence type="predicted"/>
<comment type="caution">
    <text evidence="2">The sequence shown here is derived from an EMBL/GenBank/DDBJ whole genome shotgun (WGS) entry which is preliminary data.</text>
</comment>
<dbReference type="Pfam" id="PF07727">
    <property type="entry name" value="RVT_2"/>
    <property type="match status" value="1"/>
</dbReference>
<dbReference type="EMBL" id="JBEDUW010000007">
    <property type="protein sequence ID" value="KAK9913516.1"/>
    <property type="molecule type" value="Genomic_DNA"/>
</dbReference>
<organism evidence="2 3">
    <name type="scientific">Rubus argutus</name>
    <name type="common">Southern blackberry</name>
    <dbReference type="NCBI Taxonomy" id="59490"/>
    <lineage>
        <taxon>Eukaryota</taxon>
        <taxon>Viridiplantae</taxon>
        <taxon>Streptophyta</taxon>
        <taxon>Embryophyta</taxon>
        <taxon>Tracheophyta</taxon>
        <taxon>Spermatophyta</taxon>
        <taxon>Magnoliopsida</taxon>
        <taxon>eudicotyledons</taxon>
        <taxon>Gunneridae</taxon>
        <taxon>Pentapetalae</taxon>
        <taxon>rosids</taxon>
        <taxon>fabids</taxon>
        <taxon>Rosales</taxon>
        <taxon>Rosaceae</taxon>
        <taxon>Rosoideae</taxon>
        <taxon>Rosoideae incertae sedis</taxon>
        <taxon>Rubus</taxon>
    </lineage>
</organism>
<keyword evidence="3" id="KW-1185">Reference proteome</keyword>
<gene>
    <name evidence="2" type="ORF">M0R45_037329</name>
</gene>
<protein>
    <recommendedName>
        <fullName evidence="1">Reverse transcriptase Ty1/copia-type domain-containing protein</fullName>
    </recommendedName>
</protein>
<sequence length="369" mass="42111">MRHGVLSLYPPGKRPISCKWVYRIKRKADGSVERYKVRLVARGFTQTTGIDYHDTFSPTAKMITVRCLLAVTASQNWFLHQLDVNNAFLNGDLLEEIYMSPLPGLRRQGENLVCHLHKSLYGLKQASHQWFSKFTEAILAAGFSQSKVDYSLFVRKNGTSLTILLIYVDDILIIGNNMESINALKQFLHTRFRIKDLGDLKFFLGIEIARSKKGIYMSQCKYALEIIKDNGYLGAKPVEFPMEESKLSNKGEPLKDPAAYRRLVGRLIYLTITRPDITYSVHILNRFMHEPHRPHMDAALRVVRYLKSSPGQSLLLRSNSNMNLRAFCDSDWAGYPITRRSTTGYCVFLGDSLISWSTKRQKTVSLSSA</sequence>
<evidence type="ECO:0000313" key="2">
    <source>
        <dbReference type="EMBL" id="KAK9913516.1"/>
    </source>
</evidence>
<dbReference type="SUPFAM" id="SSF56672">
    <property type="entry name" value="DNA/RNA polymerases"/>
    <property type="match status" value="1"/>
</dbReference>
<accession>A0AAW1W0A7</accession>
<dbReference type="AlphaFoldDB" id="A0AAW1W0A7"/>
<feature type="domain" description="Reverse transcriptase Ty1/copia-type" evidence="1">
    <location>
        <begin position="9"/>
        <end position="243"/>
    </location>
</feature>
<dbReference type="Proteomes" id="UP001457282">
    <property type="component" value="Unassembled WGS sequence"/>
</dbReference>
<dbReference type="InterPro" id="IPR043502">
    <property type="entry name" value="DNA/RNA_pol_sf"/>
</dbReference>
<dbReference type="CDD" id="cd09272">
    <property type="entry name" value="RNase_HI_RT_Ty1"/>
    <property type="match status" value="1"/>
</dbReference>
<evidence type="ECO:0000259" key="1">
    <source>
        <dbReference type="Pfam" id="PF07727"/>
    </source>
</evidence>
<dbReference type="PANTHER" id="PTHR11439:SF487">
    <property type="entry name" value="RNA-DIRECTED DNA POLYMERASE"/>
    <property type="match status" value="1"/>
</dbReference>
<name>A0AAW1W0A7_RUBAR</name>